<keyword evidence="3" id="KW-1185">Reference proteome</keyword>
<reference evidence="1" key="1">
    <citation type="submission" date="2022-01" db="EMBL/GenBank/DDBJ databases">
        <title>Genome sequnece data of strain Bradyrhizobium sp. nov.</title>
        <authorList>
            <person name="Zhang J."/>
        </authorList>
    </citation>
    <scope>NUCLEOTIDE SEQUENCE</scope>
    <source>
        <strain evidence="2">WYCCWR 12774</strain>
        <strain evidence="1">WYCCWR 13023</strain>
    </source>
</reference>
<accession>A0A9X1UEQ3</accession>
<dbReference type="AlphaFoldDB" id="A0A9X1UEQ3"/>
<protein>
    <submittedName>
        <fullName evidence="1">Uncharacterized protein</fullName>
    </submittedName>
</protein>
<dbReference type="RefSeq" id="WP_237873607.1">
    <property type="nucleotide sequence ID" value="NZ_JAKLTY010000046.1"/>
</dbReference>
<dbReference type="Proteomes" id="UP001139054">
    <property type="component" value="Unassembled WGS sequence"/>
</dbReference>
<evidence type="ECO:0000313" key="3">
    <source>
        <dbReference type="Proteomes" id="UP001139012"/>
    </source>
</evidence>
<dbReference type="Proteomes" id="UP001139012">
    <property type="component" value="Unassembled WGS sequence"/>
</dbReference>
<evidence type="ECO:0000313" key="2">
    <source>
        <dbReference type="EMBL" id="MCG2672188.1"/>
    </source>
</evidence>
<name>A0A9X1UEQ3_9BRAD</name>
<proteinExistence type="predicted"/>
<evidence type="ECO:0000313" key="4">
    <source>
        <dbReference type="Proteomes" id="UP001139054"/>
    </source>
</evidence>
<sequence>MNVGTWPSMAKHDDSVNRIFGRSIADIMPRSISPSTVAAHRLTGGEVDEMEPCTGRATKGFKAPSLVLLSPFEMGLHIHARLRASENDQIGHQHRMTAPQILSLI</sequence>
<dbReference type="EMBL" id="JAKLTY010000046">
    <property type="protein sequence ID" value="MCG2632684.1"/>
    <property type="molecule type" value="Genomic_DNA"/>
</dbReference>
<gene>
    <name evidence="2" type="ORF">L6637_35105</name>
    <name evidence="1" type="ORF">L6654_39470</name>
</gene>
<comment type="caution">
    <text evidence="1">The sequence shown here is derived from an EMBL/GenBank/DDBJ whole genome shotgun (WGS) entry which is preliminary data.</text>
</comment>
<dbReference type="EMBL" id="JAKLUA010000019">
    <property type="protein sequence ID" value="MCG2672188.1"/>
    <property type="molecule type" value="Genomic_DNA"/>
</dbReference>
<evidence type="ECO:0000313" key="1">
    <source>
        <dbReference type="EMBL" id="MCG2632684.1"/>
    </source>
</evidence>
<organism evidence="1 4">
    <name type="scientific">Bradyrhizobium zhengyangense</name>
    <dbReference type="NCBI Taxonomy" id="2911009"/>
    <lineage>
        <taxon>Bacteria</taxon>
        <taxon>Pseudomonadati</taxon>
        <taxon>Pseudomonadota</taxon>
        <taxon>Alphaproteobacteria</taxon>
        <taxon>Hyphomicrobiales</taxon>
        <taxon>Nitrobacteraceae</taxon>
        <taxon>Bradyrhizobium</taxon>
    </lineage>
</organism>